<dbReference type="AlphaFoldDB" id="A0A126R1K6"/>
<reference evidence="2 4" key="1">
    <citation type="journal article" date="2016" name="Genome Announc.">
        <title>Draft Genome Sequence of the Rumen Methanogen Methanobrevibacter olleyae YLM1.</title>
        <authorList>
            <person name="Kelly W.J."/>
            <person name="Li D."/>
            <person name="Lambie S.C."/>
            <person name="Cox F."/>
            <person name="Attwood G.T."/>
            <person name="Altermann E."/>
            <person name="Leahy S.C."/>
        </authorList>
    </citation>
    <scope>NUCLEOTIDE SEQUENCE [LARGE SCALE GENOMIC DNA]</scope>
    <source>
        <strain evidence="2 4">YLM1</strain>
    </source>
</reference>
<accession>A0A126R1K6</accession>
<feature type="transmembrane region" description="Helical" evidence="1">
    <location>
        <begin position="72"/>
        <end position="93"/>
    </location>
</feature>
<organism evidence="2 4">
    <name type="scientific">Methanobrevibacter olleyae</name>
    <dbReference type="NCBI Taxonomy" id="294671"/>
    <lineage>
        <taxon>Archaea</taxon>
        <taxon>Methanobacteriati</taxon>
        <taxon>Methanobacteriota</taxon>
        <taxon>Methanomada group</taxon>
        <taxon>Methanobacteria</taxon>
        <taxon>Methanobacteriales</taxon>
        <taxon>Methanobacteriaceae</taxon>
        <taxon>Methanobrevibacter</taxon>
    </lineage>
</organism>
<dbReference type="RefSeq" id="WP_067147735.1">
    <property type="nucleotide sequence ID" value="NZ_CP014265.1"/>
</dbReference>
<keyword evidence="1" id="KW-0812">Transmembrane</keyword>
<proteinExistence type="predicted"/>
<feature type="transmembrane region" description="Helical" evidence="1">
    <location>
        <begin position="162"/>
        <end position="180"/>
    </location>
</feature>
<evidence type="ECO:0000256" key="1">
    <source>
        <dbReference type="SAM" id="Phobius"/>
    </source>
</evidence>
<feature type="transmembrane region" description="Helical" evidence="1">
    <location>
        <begin position="139"/>
        <end position="156"/>
    </location>
</feature>
<dbReference type="GeneID" id="28489700"/>
<evidence type="ECO:0000313" key="3">
    <source>
        <dbReference type="EMBL" id="SFL16067.1"/>
    </source>
</evidence>
<feature type="transmembrane region" description="Helical" evidence="1">
    <location>
        <begin position="323"/>
        <end position="341"/>
    </location>
</feature>
<reference evidence="4" key="2">
    <citation type="submission" date="2016-02" db="EMBL/GenBank/DDBJ databases">
        <title>The draft genome sequence of the rumen methanogen Methanobrevibacter olleyae YLM1.</title>
        <authorList>
            <consortium name="New Zealand Agricultural Greenhouse Gas Research Centre/Pastoral Greenhouse Gas Research Consortium"/>
            <person name="Kelly W.J."/>
            <person name="Li D."/>
            <person name="Lambie S.C."/>
            <person name="Attwood G.T."/>
            <person name="Altermann E."/>
            <person name="Leahy S.C."/>
        </authorList>
    </citation>
    <scope>NUCLEOTIDE SEQUENCE [LARGE SCALE GENOMIC DNA]</scope>
    <source>
        <strain evidence="4">YLM1</strain>
    </source>
</reference>
<dbReference type="STRING" id="294671.YLM1_1391"/>
<dbReference type="EMBL" id="FOTL01000001">
    <property type="protein sequence ID" value="SFL16067.1"/>
    <property type="molecule type" value="Genomic_DNA"/>
</dbReference>
<dbReference type="PANTHER" id="PTHR36840">
    <property type="entry name" value="BLL5714 PROTEIN"/>
    <property type="match status" value="1"/>
</dbReference>
<gene>
    <name evidence="3" type="ORF">SAMN02910297_00068</name>
    <name evidence="2" type="ORF">YLM1_1391</name>
</gene>
<feature type="transmembrane region" description="Helical" evidence="1">
    <location>
        <begin position="12"/>
        <end position="32"/>
    </location>
</feature>
<feature type="transmembrane region" description="Helical" evidence="1">
    <location>
        <begin position="263"/>
        <end position="281"/>
    </location>
</feature>
<dbReference type="KEGG" id="mol:YLM1_1391"/>
<feature type="transmembrane region" description="Helical" evidence="1">
    <location>
        <begin position="38"/>
        <end position="60"/>
    </location>
</feature>
<dbReference type="PANTHER" id="PTHR36840:SF1">
    <property type="entry name" value="BLL5714 PROTEIN"/>
    <property type="match status" value="1"/>
</dbReference>
<evidence type="ECO:0000313" key="4">
    <source>
        <dbReference type="Proteomes" id="UP000066376"/>
    </source>
</evidence>
<dbReference type="EMBL" id="CP014265">
    <property type="protein sequence ID" value="AMK15948.1"/>
    <property type="molecule type" value="Genomic_DNA"/>
</dbReference>
<dbReference type="Proteomes" id="UP000183442">
    <property type="component" value="Unassembled WGS sequence"/>
</dbReference>
<feature type="transmembrane region" description="Helical" evidence="1">
    <location>
        <begin position="287"/>
        <end position="303"/>
    </location>
</feature>
<feature type="transmembrane region" description="Helical" evidence="1">
    <location>
        <begin position="200"/>
        <end position="218"/>
    </location>
</feature>
<keyword evidence="1" id="KW-1133">Transmembrane helix</keyword>
<feature type="transmembrane region" description="Helical" evidence="1">
    <location>
        <begin position="224"/>
        <end position="242"/>
    </location>
</feature>
<sequence length="376" mass="43377">MPVKEKQVALIELFYDLIFVYAISRLTSIINIPVNGEIPPFSLFNYIITSFVILQAWLYFTNYVNRYGQWKWYEYIVAIINMIAVIYMANTISATWNNYLAVAFNISMLIMLFTVVFLYSVHANKEKSFNGASGNSIKILLVVCIIYLISSLAIIFGYMDFVIWLNVLAILTGAFLPFFIRGNFDKSIISFPHLAERFELLTIITFGEAIVGMTHFFEVRSFDLVPILVFLIIITMFGSYVVQIHDLVNHHREERSLRLMFSHYFIVISINLVTVAFELIHSGEINYWIPSLMLIISLIVFYLSIMANKEYYYEGIKLTRKNIFSMVLVTLIGSFVILGFIGSLYGFLIGALIITFGNFEILLDKYQKSLKNKLIN</sequence>
<dbReference type="InterPro" id="IPR010640">
    <property type="entry name" value="Low_temperature_requirement_A"/>
</dbReference>
<reference evidence="5" key="4">
    <citation type="submission" date="2016-10" db="EMBL/GenBank/DDBJ databases">
        <authorList>
            <person name="Varghese N."/>
        </authorList>
    </citation>
    <scope>NUCLEOTIDE SEQUENCE [LARGE SCALE GENOMIC DNA]</scope>
    <source>
        <strain evidence="5">DSM 16632</strain>
    </source>
</reference>
<dbReference type="PATRIC" id="fig|294671.3.peg.1451"/>
<name>A0A126R1K6_METOL</name>
<dbReference type="Proteomes" id="UP000066376">
    <property type="component" value="Chromosome"/>
</dbReference>
<feature type="transmembrane region" description="Helical" evidence="1">
    <location>
        <begin position="99"/>
        <end position="119"/>
    </location>
</feature>
<evidence type="ECO:0000313" key="2">
    <source>
        <dbReference type="EMBL" id="AMK15948.1"/>
    </source>
</evidence>
<keyword evidence="1" id="KW-0472">Membrane</keyword>
<protein>
    <submittedName>
        <fullName evidence="3">Low temperature requirement protein LtrA</fullName>
    </submittedName>
</protein>
<reference evidence="3" key="3">
    <citation type="submission" date="2016-10" db="EMBL/GenBank/DDBJ databases">
        <authorList>
            <person name="de Groot N.N."/>
        </authorList>
    </citation>
    <scope>NUCLEOTIDE SEQUENCE [LARGE SCALE GENOMIC DNA]</scope>
    <source>
        <strain evidence="3">DSM 16632</strain>
    </source>
</reference>
<dbReference type="Pfam" id="PF06772">
    <property type="entry name" value="LtrA"/>
    <property type="match status" value="1"/>
</dbReference>
<dbReference type="OrthoDB" id="76661at2157"/>
<keyword evidence="4" id="KW-1185">Reference proteome</keyword>
<evidence type="ECO:0000313" key="5">
    <source>
        <dbReference type="Proteomes" id="UP000183442"/>
    </source>
</evidence>